<evidence type="ECO:0000313" key="3">
    <source>
        <dbReference type="Proteomes" id="UP000064967"/>
    </source>
</evidence>
<dbReference type="KEGG" id="llu:AKJ09_07692"/>
<proteinExistence type="predicted"/>
<dbReference type="AlphaFoldDB" id="A0A0K1Q5M7"/>
<protein>
    <submittedName>
        <fullName evidence="2">Uncharacterized protein</fullName>
    </submittedName>
</protein>
<gene>
    <name evidence="2" type="ORF">AKJ09_07692</name>
</gene>
<keyword evidence="3" id="KW-1185">Reference proteome</keyword>
<feature type="compositionally biased region" description="Gly residues" evidence="1">
    <location>
        <begin position="22"/>
        <end position="35"/>
    </location>
</feature>
<name>A0A0K1Q5M7_9BACT</name>
<evidence type="ECO:0000256" key="1">
    <source>
        <dbReference type="SAM" id="MobiDB-lite"/>
    </source>
</evidence>
<feature type="region of interest" description="Disordered" evidence="1">
    <location>
        <begin position="1"/>
        <end position="52"/>
    </location>
</feature>
<organism evidence="2 3">
    <name type="scientific">Labilithrix luteola</name>
    <dbReference type="NCBI Taxonomy" id="1391654"/>
    <lineage>
        <taxon>Bacteria</taxon>
        <taxon>Pseudomonadati</taxon>
        <taxon>Myxococcota</taxon>
        <taxon>Polyangia</taxon>
        <taxon>Polyangiales</taxon>
        <taxon>Labilitrichaceae</taxon>
        <taxon>Labilithrix</taxon>
    </lineage>
</organism>
<accession>A0A0K1Q5M7</accession>
<sequence length="508" mass="50880">MVGAKANANGEDPGTERTPSDGAGGSTGKDGGKGPTSGDDDPGTNGLGSVTLRNGTTQLLGVTTGSTPMAVYLFSGAQSLSLEAVPVGGGSPTVIAMDLTGEEDYGISGGAVWWYTAINASGIGTVNFWTKANGAKTAVASGSIDGFFWASEDGSRVAFSVAGSAKTTNVAVTGSDAPSATAVLQGNYSLDFPTSECFPDVGFVGTTLFAAFCSVQTVGSPNSTAARIVSVDGAGAVRRLDAANNANNTIALSATKPLWYANTTGTKVFVIGAGAGQGRILDVATAPATGAVTALETGVVDGYLLDDGTAIYATGTAVKRGNGTGPAKTLTTTIVKSFLTRTPTGDRLIFRSLDPAGNNGLVDLRTITTSSENQSTQDLVSTASVTLSGLDGNGTHVFYVSDVVEDANGLLSGVLKALPMTGGTEIILAKGSPGGVPIPGTNSIIAAGDAALDTDGNVLVSVAHVNVNTTLSLPIAKEVIPNAWGFSGKRFIYTRAGSNPGIYAVDIP</sequence>
<dbReference type="Proteomes" id="UP000064967">
    <property type="component" value="Chromosome"/>
</dbReference>
<evidence type="ECO:0000313" key="2">
    <source>
        <dbReference type="EMBL" id="AKV01029.1"/>
    </source>
</evidence>
<dbReference type="EMBL" id="CP012333">
    <property type="protein sequence ID" value="AKV01029.1"/>
    <property type="molecule type" value="Genomic_DNA"/>
</dbReference>
<reference evidence="2 3" key="1">
    <citation type="submission" date="2015-08" db="EMBL/GenBank/DDBJ databases">
        <authorList>
            <person name="Babu N.S."/>
            <person name="Beckwith C.J."/>
            <person name="Beseler K.G."/>
            <person name="Brison A."/>
            <person name="Carone J.V."/>
            <person name="Caskin T.P."/>
            <person name="Diamond M."/>
            <person name="Durham M.E."/>
            <person name="Foxe J.M."/>
            <person name="Go M."/>
            <person name="Henderson B.A."/>
            <person name="Jones I.B."/>
            <person name="McGettigan J.A."/>
            <person name="Micheletti S.J."/>
            <person name="Nasrallah M.E."/>
            <person name="Ortiz D."/>
            <person name="Piller C.R."/>
            <person name="Privatt S.R."/>
            <person name="Schneider S.L."/>
            <person name="Sharp S."/>
            <person name="Smith T.C."/>
            <person name="Stanton J.D."/>
            <person name="Ullery H.E."/>
            <person name="Wilson R.J."/>
            <person name="Serrano M.G."/>
            <person name="Buck G."/>
            <person name="Lee V."/>
            <person name="Wang Y."/>
            <person name="Carvalho R."/>
            <person name="Voegtly L."/>
            <person name="Shi R."/>
            <person name="Duckworth R."/>
            <person name="Johnson A."/>
            <person name="Loviza R."/>
            <person name="Walstead R."/>
            <person name="Shah Z."/>
            <person name="Kiflezghi M."/>
            <person name="Wade K."/>
            <person name="Ball S.L."/>
            <person name="Bradley K.W."/>
            <person name="Asai D.J."/>
            <person name="Bowman C.A."/>
            <person name="Russell D.A."/>
            <person name="Pope W.H."/>
            <person name="Jacobs-Sera D."/>
            <person name="Hendrix R.W."/>
            <person name="Hatfull G.F."/>
        </authorList>
    </citation>
    <scope>NUCLEOTIDE SEQUENCE [LARGE SCALE GENOMIC DNA]</scope>
    <source>
        <strain evidence="2 3">DSM 27648</strain>
    </source>
</reference>